<dbReference type="AlphaFoldDB" id="A0A1F5X145"/>
<sequence>MMPIYKSMQIYKLRIKNKGQAALIAVVFMLAITLSAVFGIIALAFKEIRVAGENNKAKNSYFTAEAGIEDAIYRFKSGMAVGGSYTLTLNNSSADITVNAISGSERNIISVGDSSGSNRSVSVDLVTSTTGANFYYGVQVGDGGLEMGNNAVVTGNVYSNGNITGENGATITGSATVAGGINVAPSIEALTTDSNYAFATASSNRDIAQSFTANVSDRINKVSVYLAKVGNPSGSITLKIATDNAGSPSTGNLASTAIPSSSIGVTPAWVDVAFSSPPNLTSGTKYWIVLDYGSNSATNYWTWGRDSTDSYTGNTGKYTSNCCSGSPSWTNVGGDLAFQVWIGGVNTKIEGMVIGNASSGEGRANLFVNSTIHGSVCPNSYCFMENPPREELPLPDGVIEDWRDDAASGGTCVPPTCDASGNFTLSNGSSISLGPIKITGNLTLSNNSTLTVNGTIYVMGTISFSNGCIIRLSSAYGPLSGIIIGDDSVSVSNNCSFLGSGSPESYIMLLTDKNDPPNTVMSVSNNSDGVIYYASKGFIDFSNNATAKEATAYGIDLANNASITYESGLANVNFAAGPSGGWDIKSWQEIIP</sequence>
<proteinExistence type="predicted"/>
<keyword evidence="1" id="KW-1133">Transmembrane helix</keyword>
<evidence type="ECO:0000313" key="3">
    <source>
        <dbReference type="Proteomes" id="UP000178046"/>
    </source>
</evidence>
<dbReference type="Pfam" id="PF18886">
    <property type="entry name" value="DUF5649"/>
    <property type="match status" value="1"/>
</dbReference>
<dbReference type="InterPro" id="IPR043709">
    <property type="entry name" value="DUF5649"/>
</dbReference>
<dbReference type="NCBIfam" id="NF041539">
    <property type="entry name" value="choice_anch_R"/>
    <property type="match status" value="1"/>
</dbReference>
<comment type="caution">
    <text evidence="2">The sequence shown here is derived from an EMBL/GenBank/DDBJ whole genome shotgun (WGS) entry which is preliminary data.</text>
</comment>
<dbReference type="Proteomes" id="UP000178046">
    <property type="component" value="Unassembled WGS sequence"/>
</dbReference>
<keyword evidence="1" id="KW-0812">Transmembrane</keyword>
<protein>
    <recommendedName>
        <fullName evidence="4">Type 4 fimbrial biogenesis protein PilX N-terminal domain-containing protein</fullName>
    </recommendedName>
</protein>
<organism evidence="2 3">
    <name type="scientific">Candidatus Giovannonibacteria bacterium RIFCSPLOWO2_01_FULL_44_16</name>
    <dbReference type="NCBI Taxonomy" id="1798348"/>
    <lineage>
        <taxon>Bacteria</taxon>
        <taxon>Candidatus Giovannoniibacteriota</taxon>
    </lineage>
</organism>
<reference evidence="2 3" key="1">
    <citation type="journal article" date="2016" name="Nat. Commun.">
        <title>Thousands of microbial genomes shed light on interconnected biogeochemical processes in an aquifer system.</title>
        <authorList>
            <person name="Anantharaman K."/>
            <person name="Brown C.T."/>
            <person name="Hug L.A."/>
            <person name="Sharon I."/>
            <person name="Castelle C.J."/>
            <person name="Probst A.J."/>
            <person name="Thomas B.C."/>
            <person name="Singh A."/>
            <person name="Wilkins M.J."/>
            <person name="Karaoz U."/>
            <person name="Brodie E.L."/>
            <person name="Williams K.H."/>
            <person name="Hubbard S.S."/>
            <person name="Banfield J.F."/>
        </authorList>
    </citation>
    <scope>NUCLEOTIDE SEQUENCE [LARGE SCALE GENOMIC DNA]</scope>
</reference>
<name>A0A1F5X145_9BACT</name>
<dbReference type="EMBL" id="MFIA01000038">
    <property type="protein sequence ID" value="OGF81602.1"/>
    <property type="molecule type" value="Genomic_DNA"/>
</dbReference>
<evidence type="ECO:0008006" key="4">
    <source>
        <dbReference type="Google" id="ProtNLM"/>
    </source>
</evidence>
<keyword evidence="1" id="KW-0472">Membrane</keyword>
<evidence type="ECO:0000256" key="1">
    <source>
        <dbReference type="SAM" id="Phobius"/>
    </source>
</evidence>
<feature type="transmembrane region" description="Helical" evidence="1">
    <location>
        <begin position="21"/>
        <end position="45"/>
    </location>
</feature>
<evidence type="ECO:0000313" key="2">
    <source>
        <dbReference type="EMBL" id="OGF81602.1"/>
    </source>
</evidence>
<accession>A0A1F5X145</accession>
<gene>
    <name evidence="2" type="ORF">A2924_02550</name>
</gene>